<evidence type="ECO:0000313" key="2">
    <source>
        <dbReference type="Proteomes" id="UP000050795"/>
    </source>
</evidence>
<reference evidence="3" key="2">
    <citation type="submission" date="2023-11" db="UniProtKB">
        <authorList>
            <consortium name="WormBaseParasite"/>
        </authorList>
    </citation>
    <scope>IDENTIFICATION</scope>
</reference>
<sequence length="78" mass="8834">MALDSQTTKEIKDDWGNLNFLNHFDSSCRVKLSQLDSKVTNAEKHVDLLEAQVQRILRQQAHQHQALSSTQQSSAANE</sequence>
<dbReference type="WBParaSite" id="TREG1_79280.1">
    <property type="protein sequence ID" value="TREG1_79280.1"/>
    <property type="gene ID" value="TREG1_79280"/>
</dbReference>
<dbReference type="GO" id="GO:0071203">
    <property type="term" value="C:WASH complex"/>
    <property type="evidence" value="ECO:0007669"/>
    <property type="project" value="InterPro"/>
</dbReference>
<keyword evidence="1" id="KW-0175">Coiled coil</keyword>
<dbReference type="Proteomes" id="UP000050795">
    <property type="component" value="Unassembled WGS sequence"/>
</dbReference>
<organism evidence="2 3">
    <name type="scientific">Trichobilharzia regenti</name>
    <name type="common">Nasal bird schistosome</name>
    <dbReference type="NCBI Taxonomy" id="157069"/>
    <lineage>
        <taxon>Eukaryota</taxon>
        <taxon>Metazoa</taxon>
        <taxon>Spiralia</taxon>
        <taxon>Lophotrochozoa</taxon>
        <taxon>Platyhelminthes</taxon>
        <taxon>Trematoda</taxon>
        <taxon>Digenea</taxon>
        <taxon>Strigeidida</taxon>
        <taxon>Schistosomatoidea</taxon>
        <taxon>Schistosomatidae</taxon>
        <taxon>Trichobilharzia</taxon>
    </lineage>
</organism>
<feature type="coiled-coil region" evidence="1">
    <location>
        <begin position="32"/>
        <end position="59"/>
    </location>
</feature>
<protein>
    <submittedName>
        <fullName evidence="3">Uncharacterized protein</fullName>
    </submittedName>
</protein>
<evidence type="ECO:0000313" key="3">
    <source>
        <dbReference type="WBParaSite" id="TREG1_79280.1"/>
    </source>
</evidence>
<name>A0AA85KDG2_TRIRE</name>
<dbReference type="Gene3D" id="1.20.5.110">
    <property type="match status" value="1"/>
</dbReference>
<keyword evidence="2" id="KW-1185">Reference proteome</keyword>
<evidence type="ECO:0000256" key="1">
    <source>
        <dbReference type="SAM" id="Coils"/>
    </source>
</evidence>
<proteinExistence type="predicted"/>
<dbReference type="InterPro" id="IPR019309">
    <property type="entry name" value="WASHC3"/>
</dbReference>
<dbReference type="Pfam" id="PF10152">
    <property type="entry name" value="CCDC53"/>
    <property type="match status" value="1"/>
</dbReference>
<dbReference type="AlphaFoldDB" id="A0AA85KDG2"/>
<reference evidence="2" key="1">
    <citation type="submission" date="2022-06" db="EMBL/GenBank/DDBJ databases">
        <authorList>
            <person name="Berger JAMES D."/>
            <person name="Berger JAMES D."/>
        </authorList>
    </citation>
    <scope>NUCLEOTIDE SEQUENCE [LARGE SCALE GENOMIC DNA]</scope>
</reference>
<accession>A0AA85KDG2</accession>